<keyword evidence="4" id="KW-1185">Reference proteome</keyword>
<dbReference type="InterPro" id="IPR048972">
    <property type="entry name" value="PMI1_PMIR1-2_C"/>
</dbReference>
<evidence type="ECO:0000259" key="2">
    <source>
        <dbReference type="Pfam" id="PF21745"/>
    </source>
</evidence>
<feature type="domain" description="PMI1/PMIR1-2 C-terminal" evidence="2">
    <location>
        <begin position="400"/>
        <end position="550"/>
    </location>
</feature>
<organism evidence="3 4">
    <name type="scientific">Lolium multiflorum</name>
    <name type="common">Italian ryegrass</name>
    <name type="synonym">Lolium perenne subsp. multiflorum</name>
    <dbReference type="NCBI Taxonomy" id="4521"/>
    <lineage>
        <taxon>Eukaryota</taxon>
        <taxon>Viridiplantae</taxon>
        <taxon>Streptophyta</taxon>
        <taxon>Embryophyta</taxon>
        <taxon>Tracheophyta</taxon>
        <taxon>Spermatophyta</taxon>
        <taxon>Magnoliopsida</taxon>
        <taxon>Liliopsida</taxon>
        <taxon>Poales</taxon>
        <taxon>Poaceae</taxon>
        <taxon>BOP clade</taxon>
        <taxon>Pooideae</taxon>
        <taxon>Poodae</taxon>
        <taxon>Poeae</taxon>
        <taxon>Poeae Chloroplast Group 2 (Poeae type)</taxon>
        <taxon>Loliodinae</taxon>
        <taxon>Loliinae</taxon>
        <taxon>Lolium</taxon>
    </lineage>
</organism>
<feature type="region of interest" description="Disordered" evidence="1">
    <location>
        <begin position="141"/>
        <end position="263"/>
    </location>
</feature>
<evidence type="ECO:0000313" key="3">
    <source>
        <dbReference type="EMBL" id="KAK1632765.1"/>
    </source>
</evidence>
<dbReference type="EMBL" id="JAUUTY010000005">
    <property type="protein sequence ID" value="KAK1632765.1"/>
    <property type="molecule type" value="Genomic_DNA"/>
</dbReference>
<dbReference type="Proteomes" id="UP001231189">
    <property type="component" value="Unassembled WGS sequence"/>
</dbReference>
<dbReference type="Pfam" id="PF21745">
    <property type="entry name" value="PMI1_PMIR1-2_C"/>
    <property type="match status" value="1"/>
</dbReference>
<feature type="compositionally biased region" description="Polar residues" evidence="1">
    <location>
        <begin position="141"/>
        <end position="154"/>
    </location>
</feature>
<feature type="region of interest" description="Disordered" evidence="1">
    <location>
        <begin position="298"/>
        <end position="318"/>
    </location>
</feature>
<feature type="compositionally biased region" description="Acidic residues" evidence="1">
    <location>
        <begin position="201"/>
        <end position="216"/>
    </location>
</feature>
<gene>
    <name evidence="3" type="ORF">QYE76_007080</name>
</gene>
<name>A0AAD8RVW6_LOLMU</name>
<reference evidence="3" key="1">
    <citation type="submission" date="2023-07" db="EMBL/GenBank/DDBJ databases">
        <title>A chromosome-level genome assembly of Lolium multiflorum.</title>
        <authorList>
            <person name="Chen Y."/>
            <person name="Copetti D."/>
            <person name="Kolliker R."/>
            <person name="Studer B."/>
        </authorList>
    </citation>
    <scope>NUCLEOTIDE SEQUENCE</scope>
    <source>
        <strain evidence="3">02402/16</strain>
        <tissue evidence="3">Leaf</tissue>
    </source>
</reference>
<comment type="caution">
    <text evidence="3">The sequence shown here is derived from an EMBL/GenBank/DDBJ whole genome shotgun (WGS) entry which is preliminary data.</text>
</comment>
<evidence type="ECO:0000313" key="4">
    <source>
        <dbReference type="Proteomes" id="UP001231189"/>
    </source>
</evidence>
<dbReference type="PANTHER" id="PTHR33414:SF2">
    <property type="entry name" value="PROTEIN PLASTID MOVEMENT IMPAIRED 1"/>
    <property type="match status" value="1"/>
</dbReference>
<protein>
    <recommendedName>
        <fullName evidence="2">PMI1/PMIR1-2 C-terminal domain-containing protein</fullName>
    </recommendedName>
</protein>
<dbReference type="AlphaFoldDB" id="A0AAD8RVW6"/>
<sequence>MPSRVQQGAADFEETLFLRCHVYCSGGGAGKPPTKFEPRPFVLSVVAVDAPELDFGQSAVDLSALVKESTEKSREGERVRQWDMAFPLAGKAKGGELVVKLAFQIMEDGGVGLYSQPASTKTAGSSSSAALFARKQSKTSFSITSPKVSRSEPSMTPAKGSTLPDLSGIDDFKLDEPSPPVVPEPKQVQKTEQEPKREPEPQPELEADDEEFPDFDVVDKGMEGQEEKDETNANADAGSENEAKKDEEEGENAPAAAGEEVVKEVVHDSASMWRLNELDAITNQIKALEALMLGDMPEDEADKPAEPKEDEAAGLDADEEEVTREFLQLMEQGDIDNAKSAPQVSSLKSGAKPGSGEADESCFISDLGKGLGPIVQTRDGGYLAATNPFDIPVARKELPKLAMQLSKPFILRGQKLPGGGAEVFQRLCAGGCEALTEKLGALTATDEVVGKTAEQIAFEGMASAIISARGKDLGASSSAAESVSLLRMMSSAMSEGRKERIATGIWNASEGPVTVEEILAFSLQKIETMAIEALKVQAGIAEEQAPFDVSPVTDNPDDAHPLDAAVPPEEWAIACIGADVVTMLVVAQLRDPMRRYEAVGAPSIVVIQASRAATSSDDEPRFKVANMHVGGLRLKSADRRNVWDGERQRLTASHWLVAYGLGKAGKKGRQAAAVKTGHDVLWSMSSRVVADMWLKPMRNPDVKIAAK</sequence>
<feature type="compositionally biased region" description="Basic and acidic residues" evidence="1">
    <location>
        <begin position="187"/>
        <end position="200"/>
    </location>
</feature>
<proteinExistence type="predicted"/>
<evidence type="ECO:0000256" key="1">
    <source>
        <dbReference type="SAM" id="MobiDB-lite"/>
    </source>
</evidence>
<feature type="compositionally biased region" description="Basic and acidic residues" evidence="1">
    <location>
        <begin position="302"/>
        <end position="311"/>
    </location>
</feature>
<dbReference type="InterPro" id="IPR039614">
    <property type="entry name" value="PMI1-like"/>
</dbReference>
<accession>A0AAD8RVW6</accession>
<dbReference type="PANTHER" id="PTHR33414">
    <property type="entry name" value="PROTEIN PLASTID MOVEMENT IMPAIRED 1-RELATED 1"/>
    <property type="match status" value="1"/>
</dbReference>
<feature type="region of interest" description="Disordered" evidence="1">
    <location>
        <begin position="334"/>
        <end position="356"/>
    </location>
</feature>